<reference evidence="12" key="1">
    <citation type="submission" date="2021-03" db="EMBL/GenBank/DDBJ databases">
        <authorList>
            <person name="Bekaert M."/>
        </authorList>
    </citation>
    <scope>NUCLEOTIDE SEQUENCE</scope>
</reference>
<feature type="transmembrane region" description="Helical" evidence="11">
    <location>
        <begin position="45"/>
        <end position="63"/>
    </location>
</feature>
<dbReference type="PRINTS" id="PR00176">
    <property type="entry name" value="NANEUSMPORT"/>
</dbReference>
<feature type="binding site" evidence="8">
    <location>
        <position position="345"/>
    </location>
    <ligand>
        <name>Na(+)</name>
        <dbReference type="ChEBI" id="CHEBI:29101"/>
        <label>1</label>
    </ligand>
</feature>
<dbReference type="NCBIfam" id="NF037979">
    <property type="entry name" value="Na_transp"/>
    <property type="match status" value="1"/>
</dbReference>
<dbReference type="GO" id="GO:0005886">
    <property type="term" value="C:plasma membrane"/>
    <property type="evidence" value="ECO:0007669"/>
    <property type="project" value="TreeGrafter"/>
</dbReference>
<feature type="binding site" evidence="8">
    <location>
        <position position="58"/>
    </location>
    <ligand>
        <name>Na(+)</name>
        <dbReference type="ChEBI" id="CHEBI:29101"/>
        <label>1</label>
    </ligand>
</feature>
<feature type="transmembrane region" description="Helical" evidence="11">
    <location>
        <begin position="483"/>
        <end position="505"/>
    </location>
</feature>
<evidence type="ECO:0000256" key="7">
    <source>
        <dbReference type="ARBA" id="ARBA00023180"/>
    </source>
</evidence>
<evidence type="ECO:0000256" key="2">
    <source>
        <dbReference type="ARBA" id="ARBA00006459"/>
    </source>
</evidence>
<dbReference type="PANTHER" id="PTHR11616:SF321">
    <property type="entry name" value="SODIUM-DEPENDENT NUTRIENT AMINO ACID TRANSPORTER 1-RELATED"/>
    <property type="match status" value="1"/>
</dbReference>
<feature type="binding site" evidence="8">
    <location>
        <position position="51"/>
    </location>
    <ligand>
        <name>Na(+)</name>
        <dbReference type="ChEBI" id="CHEBI:29101"/>
        <label>1</label>
    </ligand>
</feature>
<feature type="transmembrane region" description="Helical" evidence="11">
    <location>
        <begin position="270"/>
        <end position="295"/>
    </location>
</feature>
<keyword evidence="4 9" id="KW-0812">Transmembrane</keyword>
<accession>A0A8S3RCK6</accession>
<dbReference type="SUPFAM" id="SSF161070">
    <property type="entry name" value="SNF-like"/>
    <property type="match status" value="1"/>
</dbReference>
<evidence type="ECO:0000256" key="8">
    <source>
        <dbReference type="PIRSR" id="PIRSR600175-1"/>
    </source>
</evidence>
<protein>
    <recommendedName>
        <fullName evidence="9">Transporter</fullName>
    </recommendedName>
</protein>
<feature type="transmembrane region" description="Helical" evidence="11">
    <location>
        <begin position="406"/>
        <end position="425"/>
    </location>
</feature>
<evidence type="ECO:0000256" key="5">
    <source>
        <dbReference type="ARBA" id="ARBA00022989"/>
    </source>
</evidence>
<feature type="transmembrane region" description="Helical" evidence="11">
    <location>
        <begin position="117"/>
        <end position="141"/>
    </location>
</feature>
<dbReference type="InterPro" id="IPR000175">
    <property type="entry name" value="Na/ntran_symport"/>
</dbReference>
<gene>
    <name evidence="12" type="ORF">MEDL_18730</name>
</gene>
<dbReference type="InterPro" id="IPR037272">
    <property type="entry name" value="SNS_sf"/>
</dbReference>
<dbReference type="EMBL" id="CAJPWZ010000942">
    <property type="protein sequence ID" value="CAG2204284.1"/>
    <property type="molecule type" value="Genomic_DNA"/>
</dbReference>
<feature type="binding site" evidence="8">
    <location>
        <position position="244"/>
    </location>
    <ligand>
        <name>Na(+)</name>
        <dbReference type="ChEBI" id="CHEBI:29101"/>
        <label>1</label>
    </ligand>
</feature>
<evidence type="ECO:0000313" key="13">
    <source>
        <dbReference type="Proteomes" id="UP000683360"/>
    </source>
</evidence>
<keyword evidence="9" id="KW-0769">Symport</keyword>
<keyword evidence="6 11" id="KW-0472">Membrane</keyword>
<dbReference type="GO" id="GO:0005283">
    <property type="term" value="F:amino acid:sodium symporter activity"/>
    <property type="evidence" value="ECO:0007669"/>
    <property type="project" value="TreeGrafter"/>
</dbReference>
<comment type="similarity">
    <text evidence="2 9">Belongs to the sodium:neurotransmitter symporter (SNF) (TC 2.A.22) family.</text>
</comment>
<evidence type="ECO:0000256" key="4">
    <source>
        <dbReference type="ARBA" id="ARBA00022692"/>
    </source>
</evidence>
<dbReference type="OrthoDB" id="6581954at2759"/>
<feature type="transmembrane region" description="Helical" evidence="11">
    <location>
        <begin position="237"/>
        <end position="258"/>
    </location>
</feature>
<feature type="transmembrane region" description="Helical" evidence="11">
    <location>
        <begin position="75"/>
        <end position="96"/>
    </location>
</feature>
<keyword evidence="8" id="KW-0479">Metal-binding</keyword>
<name>A0A8S3RCK6_MYTED</name>
<dbReference type="PANTHER" id="PTHR11616">
    <property type="entry name" value="SODIUM/CHLORIDE DEPENDENT TRANSPORTER"/>
    <property type="match status" value="1"/>
</dbReference>
<dbReference type="Pfam" id="PF00209">
    <property type="entry name" value="SNF"/>
    <property type="match status" value="1"/>
</dbReference>
<evidence type="ECO:0000313" key="12">
    <source>
        <dbReference type="EMBL" id="CAG2204284.1"/>
    </source>
</evidence>
<dbReference type="PROSITE" id="PS00610">
    <property type="entry name" value="NA_NEUROTRAN_SYMP_1"/>
    <property type="match status" value="1"/>
</dbReference>
<evidence type="ECO:0000256" key="10">
    <source>
        <dbReference type="SAM" id="MobiDB-lite"/>
    </source>
</evidence>
<feature type="transmembrane region" description="Helical" evidence="11">
    <location>
        <begin position="188"/>
        <end position="208"/>
    </location>
</feature>
<keyword evidence="3 9" id="KW-0813">Transport</keyword>
<dbReference type="AlphaFoldDB" id="A0A8S3RCK6"/>
<evidence type="ECO:0000256" key="9">
    <source>
        <dbReference type="RuleBase" id="RU003732"/>
    </source>
</evidence>
<keyword evidence="13" id="KW-1185">Reference proteome</keyword>
<feature type="binding site" evidence="8">
    <location>
        <position position="276"/>
    </location>
    <ligand>
        <name>Na(+)</name>
        <dbReference type="ChEBI" id="CHEBI:29101"/>
        <label>1</label>
    </ligand>
</feature>
<evidence type="ECO:0000256" key="3">
    <source>
        <dbReference type="ARBA" id="ARBA00022448"/>
    </source>
</evidence>
<comment type="caution">
    <text evidence="12">The sequence shown here is derived from an EMBL/GenBank/DDBJ whole genome shotgun (WGS) entry which is preliminary data.</text>
</comment>
<feature type="transmembrane region" description="Helical" evidence="11">
    <location>
        <begin position="370"/>
        <end position="394"/>
    </location>
</feature>
<feature type="region of interest" description="Disordered" evidence="10">
    <location>
        <begin position="1"/>
        <end position="35"/>
    </location>
</feature>
<comment type="subcellular location">
    <subcellularLocation>
        <location evidence="1">Membrane</location>
        <topology evidence="1">Multi-pass membrane protein</topology>
    </subcellularLocation>
</comment>
<dbReference type="PROSITE" id="PS50267">
    <property type="entry name" value="NA_NEUROTRAN_SYMP_3"/>
    <property type="match status" value="1"/>
</dbReference>
<feature type="transmembrane region" description="Helical" evidence="11">
    <location>
        <begin position="329"/>
        <end position="350"/>
    </location>
</feature>
<evidence type="ECO:0000256" key="11">
    <source>
        <dbReference type="SAM" id="Phobius"/>
    </source>
</evidence>
<keyword evidence="5 11" id="KW-1133">Transmembrane helix</keyword>
<proteinExistence type="inferred from homology"/>
<feature type="binding site" evidence="8">
    <location>
        <position position="53"/>
    </location>
    <ligand>
        <name>Na(+)</name>
        <dbReference type="ChEBI" id="CHEBI:29101"/>
        <label>1</label>
    </ligand>
</feature>
<feature type="transmembrane region" description="Helical" evidence="11">
    <location>
        <begin position="161"/>
        <end position="179"/>
    </location>
</feature>
<sequence>MEKYLTAKEKALEDDSDSSPMNSQSSIESGDENEERGNWSGRLDFFLSCVGYAVGLGNIWRFPYLCYKSGGGAFLIPYVIFLVLCGMPLFFMEVSYGQFASLSPITVWRMSPLFKGVGYGMVIISGIVCVYYNIIITWTLYFLNRVLKMTDGIENFGGIRWELLICLIIAWVLVFLCLCKGVKSSGRVVYVTATFPYLVLLILLIRGVTLPGASEGLKFYLIPQWEKLATFQVWGDAAVQIFYSVGMAWGGLITMASYNKFHNNVYRDAMIVPLINCGTSIFAGLVIFSILGFMAHETGDRIEDVVTQGPGLVFVAYPEAVAKLPISPLWAVLFFLMLLTIGLDSQFGMFETMTSAFIDEFPEYLRNRKVLFTAGMCFVEFLLGLPCIFEGGIYWLQIMDWYCSTFSLMLLSLTECVVIGWIYGADRFYMDIELMIGYKPTIWWKICWKYITPVVIAFVWLFSVTQLKPVTYGDYEYPSWAIVLGWMLGLVSLVPIPVCMGVAIYKCNEGTILQRVQKLLKPDESWGPAVEKYRLEYEASKESSSSTAPICISYRTDVVSLSDVKKQPEGQNFVL</sequence>
<dbReference type="GO" id="GO:0046872">
    <property type="term" value="F:metal ion binding"/>
    <property type="evidence" value="ECO:0007669"/>
    <property type="project" value="UniProtKB-KW"/>
</dbReference>
<dbReference type="GO" id="GO:0089718">
    <property type="term" value="P:amino acid import across plasma membrane"/>
    <property type="evidence" value="ECO:0007669"/>
    <property type="project" value="TreeGrafter"/>
</dbReference>
<feature type="binding site" evidence="8">
    <location>
        <position position="54"/>
    </location>
    <ligand>
        <name>Na(+)</name>
        <dbReference type="ChEBI" id="CHEBI:29101"/>
        <label>1</label>
    </ligand>
</feature>
<keyword evidence="8" id="KW-0915">Sodium</keyword>
<dbReference type="Proteomes" id="UP000683360">
    <property type="component" value="Unassembled WGS sequence"/>
</dbReference>
<feature type="transmembrane region" description="Helical" evidence="11">
    <location>
        <begin position="446"/>
        <end position="463"/>
    </location>
</feature>
<evidence type="ECO:0000256" key="6">
    <source>
        <dbReference type="ARBA" id="ARBA00023136"/>
    </source>
</evidence>
<organism evidence="12 13">
    <name type="scientific">Mytilus edulis</name>
    <name type="common">Blue mussel</name>
    <dbReference type="NCBI Taxonomy" id="6550"/>
    <lineage>
        <taxon>Eukaryota</taxon>
        <taxon>Metazoa</taxon>
        <taxon>Spiralia</taxon>
        <taxon>Lophotrochozoa</taxon>
        <taxon>Mollusca</taxon>
        <taxon>Bivalvia</taxon>
        <taxon>Autobranchia</taxon>
        <taxon>Pteriomorphia</taxon>
        <taxon>Mytilida</taxon>
        <taxon>Mytiloidea</taxon>
        <taxon>Mytilidae</taxon>
        <taxon>Mytilinae</taxon>
        <taxon>Mytilus</taxon>
    </lineage>
</organism>
<evidence type="ECO:0000256" key="1">
    <source>
        <dbReference type="ARBA" id="ARBA00004141"/>
    </source>
</evidence>
<feature type="binding site" evidence="8">
    <location>
        <position position="344"/>
    </location>
    <ligand>
        <name>Na(+)</name>
        <dbReference type="ChEBI" id="CHEBI:29101"/>
        <label>1</label>
    </ligand>
</feature>
<feature type="compositionally biased region" description="Basic and acidic residues" evidence="10">
    <location>
        <begin position="1"/>
        <end position="13"/>
    </location>
</feature>
<keyword evidence="7" id="KW-0325">Glycoprotein</keyword>